<dbReference type="Gene3D" id="3.40.50.300">
    <property type="entry name" value="P-loop containing nucleotide triphosphate hydrolases"/>
    <property type="match status" value="1"/>
</dbReference>
<dbReference type="EMBL" id="SEWG01000002">
    <property type="protein sequence ID" value="RYU91071.1"/>
    <property type="molecule type" value="Genomic_DNA"/>
</dbReference>
<dbReference type="InterPro" id="IPR035413">
    <property type="entry name" value="Terminase_L_C"/>
</dbReference>
<accession>A0A4Q5LNY0</accession>
<dbReference type="Gene3D" id="3.30.420.280">
    <property type="match status" value="1"/>
</dbReference>
<dbReference type="InterPro" id="IPR027417">
    <property type="entry name" value="P-loop_NTPase"/>
</dbReference>
<evidence type="ECO:0008006" key="5">
    <source>
        <dbReference type="Google" id="ProtNLM"/>
    </source>
</evidence>
<feature type="domain" description="Phage terminase large subunit C-terminal" evidence="2">
    <location>
        <begin position="232"/>
        <end position="368"/>
    </location>
</feature>
<feature type="domain" description="Phage terminase large subunit N-terminal" evidence="1">
    <location>
        <begin position="18"/>
        <end position="201"/>
    </location>
</feature>
<protein>
    <recommendedName>
        <fullName evidence="5">Terminase</fullName>
    </recommendedName>
</protein>
<organism evidence="3 4">
    <name type="scientific">Mucilaginibacter terrigena</name>
    <dbReference type="NCBI Taxonomy" id="2492395"/>
    <lineage>
        <taxon>Bacteria</taxon>
        <taxon>Pseudomonadati</taxon>
        <taxon>Bacteroidota</taxon>
        <taxon>Sphingobacteriia</taxon>
        <taxon>Sphingobacteriales</taxon>
        <taxon>Sphingobacteriaceae</taxon>
        <taxon>Mucilaginibacter</taxon>
    </lineage>
</organism>
<dbReference type="InterPro" id="IPR052380">
    <property type="entry name" value="Viral_DNA_packaging_terminase"/>
</dbReference>
<evidence type="ECO:0000259" key="2">
    <source>
        <dbReference type="Pfam" id="PF17288"/>
    </source>
</evidence>
<evidence type="ECO:0000259" key="1">
    <source>
        <dbReference type="Pfam" id="PF04466"/>
    </source>
</evidence>
<dbReference type="PANTHER" id="PTHR39184">
    <property type="match status" value="1"/>
</dbReference>
<keyword evidence="4" id="KW-1185">Reference proteome</keyword>
<evidence type="ECO:0000313" key="3">
    <source>
        <dbReference type="EMBL" id="RYU91071.1"/>
    </source>
</evidence>
<reference evidence="3 4" key="1">
    <citation type="submission" date="2019-02" db="EMBL/GenBank/DDBJ databases">
        <title>Bacterial novel species Mucilaginibacter sp. 17JY9-4 isolated from soil.</title>
        <authorList>
            <person name="Jung H.-Y."/>
        </authorList>
    </citation>
    <scope>NUCLEOTIDE SEQUENCE [LARGE SCALE GENOMIC DNA]</scope>
    <source>
        <strain evidence="3 4">17JY9-4</strain>
    </source>
</reference>
<dbReference type="OrthoDB" id="9768556at2"/>
<proteinExistence type="predicted"/>
<evidence type="ECO:0000313" key="4">
    <source>
        <dbReference type="Proteomes" id="UP000293331"/>
    </source>
</evidence>
<gene>
    <name evidence="3" type="ORF">EWM62_03800</name>
</gene>
<dbReference type="InterPro" id="IPR035412">
    <property type="entry name" value="Terminase_L_N"/>
</dbReference>
<dbReference type="PANTHER" id="PTHR39184:SF1">
    <property type="entry name" value="PBSX PHAGE TERMINASE LARGE SUBUNIT"/>
    <property type="match status" value="1"/>
</dbReference>
<dbReference type="RefSeq" id="WP_129875331.1">
    <property type="nucleotide sequence ID" value="NZ_SEWG01000002.1"/>
</dbReference>
<sequence>MKTSTLFKHNYEATTHVVINQGGTSSGKTYAIQQVLFCLAVETEKQIITVVGQDIPNLKSGVLRDAQAIHNESEVLKIMVKNYNKTDRIFEFSNGSIIEFKSYANAQDAKSGKRDYLFVNEANGIAWDVYTELALRTKKRIYIDYNPNNGFWVHDKLIGKPGVQLFISDHRHNPFIEEPLRKKIEALKAEDLELWKVYARGLTGKITGLVFNNWRICEAIPQDAKLIAAGLDFGFTNDQTGCLLVYKQNGELWVDELFYETHLTNTDISRKLQEQFISKATEIIADSAEPKSIEELKRMGWFITGAKKGADSIKNSIDILKRYHINVTRESVHLRKELERYKWRTDKDGKTINQPVDTCNHLIDPLRYVALNKLNTKGNSTLKTRLPKPSRPPLANGGVFEELIGGPLSQ</sequence>
<dbReference type="Pfam" id="PF17288">
    <property type="entry name" value="Terminase_3C"/>
    <property type="match status" value="1"/>
</dbReference>
<name>A0A4Q5LNY0_9SPHI</name>
<dbReference type="Pfam" id="PF04466">
    <property type="entry name" value="Terminase_3"/>
    <property type="match status" value="1"/>
</dbReference>
<comment type="caution">
    <text evidence="3">The sequence shown here is derived from an EMBL/GenBank/DDBJ whole genome shotgun (WGS) entry which is preliminary data.</text>
</comment>
<dbReference type="AlphaFoldDB" id="A0A4Q5LNY0"/>
<dbReference type="Proteomes" id="UP000293331">
    <property type="component" value="Unassembled WGS sequence"/>
</dbReference>